<feature type="chain" id="PRO_5025482699" description="Prokaryotic phospholipase A2-domain-containing protein" evidence="1">
    <location>
        <begin position="20"/>
        <end position="191"/>
    </location>
</feature>
<gene>
    <name evidence="2" type="ORF">BDV96DRAFT_588715</name>
</gene>
<evidence type="ECO:0008006" key="4">
    <source>
        <dbReference type="Google" id="ProtNLM"/>
    </source>
</evidence>
<reference evidence="2" key="1">
    <citation type="journal article" date="2020" name="Stud. Mycol.">
        <title>101 Dothideomycetes genomes: a test case for predicting lifestyles and emergence of pathogens.</title>
        <authorList>
            <person name="Haridas S."/>
            <person name="Albert R."/>
            <person name="Binder M."/>
            <person name="Bloem J."/>
            <person name="Labutti K."/>
            <person name="Salamov A."/>
            <person name="Andreopoulos B."/>
            <person name="Baker S."/>
            <person name="Barry K."/>
            <person name="Bills G."/>
            <person name="Bluhm B."/>
            <person name="Cannon C."/>
            <person name="Castanera R."/>
            <person name="Culley D."/>
            <person name="Daum C."/>
            <person name="Ezra D."/>
            <person name="Gonzalez J."/>
            <person name="Henrissat B."/>
            <person name="Kuo A."/>
            <person name="Liang C."/>
            <person name="Lipzen A."/>
            <person name="Lutzoni F."/>
            <person name="Magnuson J."/>
            <person name="Mondo S."/>
            <person name="Nolan M."/>
            <person name="Ohm R."/>
            <person name="Pangilinan J."/>
            <person name="Park H.-J."/>
            <person name="Ramirez L."/>
            <person name="Alfaro M."/>
            <person name="Sun H."/>
            <person name="Tritt A."/>
            <person name="Yoshinaga Y."/>
            <person name="Zwiers L.-H."/>
            <person name="Turgeon B."/>
            <person name="Goodwin S."/>
            <person name="Spatafora J."/>
            <person name="Crous P."/>
            <person name="Grigoriev I."/>
        </authorList>
    </citation>
    <scope>NUCLEOTIDE SEQUENCE</scope>
    <source>
        <strain evidence="2">CBS 627.86</strain>
    </source>
</reference>
<dbReference type="AlphaFoldDB" id="A0A6A5YKZ2"/>
<name>A0A6A5YKZ2_9PLEO</name>
<proteinExistence type="predicted"/>
<evidence type="ECO:0000313" key="2">
    <source>
        <dbReference type="EMBL" id="KAF2107766.1"/>
    </source>
</evidence>
<dbReference type="Proteomes" id="UP000799770">
    <property type="component" value="Unassembled WGS sequence"/>
</dbReference>
<feature type="signal peptide" evidence="1">
    <location>
        <begin position="1"/>
        <end position="19"/>
    </location>
</feature>
<dbReference type="EMBL" id="ML977352">
    <property type="protein sequence ID" value="KAF2107766.1"/>
    <property type="molecule type" value="Genomic_DNA"/>
</dbReference>
<accession>A0A6A5YKZ2</accession>
<organism evidence="2 3">
    <name type="scientific">Lophiotrema nucula</name>
    <dbReference type="NCBI Taxonomy" id="690887"/>
    <lineage>
        <taxon>Eukaryota</taxon>
        <taxon>Fungi</taxon>
        <taxon>Dikarya</taxon>
        <taxon>Ascomycota</taxon>
        <taxon>Pezizomycotina</taxon>
        <taxon>Dothideomycetes</taxon>
        <taxon>Pleosporomycetidae</taxon>
        <taxon>Pleosporales</taxon>
        <taxon>Lophiotremataceae</taxon>
        <taxon>Lophiotrema</taxon>
    </lineage>
</organism>
<protein>
    <recommendedName>
        <fullName evidence="4">Prokaryotic phospholipase A2-domain-containing protein</fullName>
    </recommendedName>
</protein>
<sequence length="191" mass="20783">MHFYSALLALTTSLIAVQAANIPDGGYMVTRFTNGTTIYTSLTDTRLAPIIDVPGTQASPRSLSAKLSRSLTKRRTDCWGYHLDESGVDAAAAYLADQICRDGQDISTGAGERTMIAGYSKAMMVYYCLNEENKFGNCDRDDVRYALGQMDAHCKKYEASWFGWPGSFELVGKARQGDNVCAGGMGGKPFN</sequence>
<dbReference type="OrthoDB" id="3768082at2759"/>
<evidence type="ECO:0000256" key="1">
    <source>
        <dbReference type="SAM" id="SignalP"/>
    </source>
</evidence>
<keyword evidence="1" id="KW-0732">Signal</keyword>
<keyword evidence="3" id="KW-1185">Reference proteome</keyword>
<evidence type="ECO:0000313" key="3">
    <source>
        <dbReference type="Proteomes" id="UP000799770"/>
    </source>
</evidence>